<evidence type="ECO:0000313" key="2">
    <source>
        <dbReference type="Proteomes" id="UP000276133"/>
    </source>
</evidence>
<dbReference type="EMBL" id="REGN01009856">
    <property type="protein sequence ID" value="RNA00222.1"/>
    <property type="molecule type" value="Genomic_DNA"/>
</dbReference>
<dbReference type="OrthoDB" id="125347at2759"/>
<name>A0A3M7PM88_BRAPC</name>
<proteinExistence type="predicted"/>
<evidence type="ECO:0000313" key="1">
    <source>
        <dbReference type="EMBL" id="RNA00222.1"/>
    </source>
</evidence>
<accession>A0A3M7PM88</accession>
<gene>
    <name evidence="1" type="ORF">BpHYR1_022739</name>
</gene>
<dbReference type="Proteomes" id="UP000276133">
    <property type="component" value="Unassembled WGS sequence"/>
</dbReference>
<reference evidence="1 2" key="1">
    <citation type="journal article" date="2018" name="Sci. Rep.">
        <title>Genomic signatures of local adaptation to the degree of environmental predictability in rotifers.</title>
        <authorList>
            <person name="Franch-Gras L."/>
            <person name="Hahn C."/>
            <person name="Garcia-Roger E.M."/>
            <person name="Carmona M.J."/>
            <person name="Serra M."/>
            <person name="Gomez A."/>
        </authorList>
    </citation>
    <scope>NUCLEOTIDE SEQUENCE [LARGE SCALE GENOMIC DNA]</scope>
    <source>
        <strain evidence="1">HYR1</strain>
    </source>
</reference>
<protein>
    <submittedName>
        <fullName evidence="1">Uncharacterized protein</fullName>
    </submittedName>
</protein>
<keyword evidence="2" id="KW-1185">Reference proteome</keyword>
<sequence length="120" mass="13914">MTLFFDLRTSLIKTIKLHGEKQSADFDAVEPFLIKMAEIQKEYSLDQIYNADESGLVFKNFEKKSSNLIPDNRLLTVKLKDRSGSSFLIYIRRTIFAQITVLKESSGFYSSKSILIEMYR</sequence>
<organism evidence="1 2">
    <name type="scientific">Brachionus plicatilis</name>
    <name type="common">Marine rotifer</name>
    <name type="synonym">Brachionus muelleri</name>
    <dbReference type="NCBI Taxonomy" id="10195"/>
    <lineage>
        <taxon>Eukaryota</taxon>
        <taxon>Metazoa</taxon>
        <taxon>Spiralia</taxon>
        <taxon>Gnathifera</taxon>
        <taxon>Rotifera</taxon>
        <taxon>Eurotatoria</taxon>
        <taxon>Monogononta</taxon>
        <taxon>Pseudotrocha</taxon>
        <taxon>Ploima</taxon>
        <taxon>Brachionidae</taxon>
        <taxon>Brachionus</taxon>
    </lineage>
</organism>
<dbReference type="AlphaFoldDB" id="A0A3M7PM88"/>
<comment type="caution">
    <text evidence="1">The sequence shown here is derived from an EMBL/GenBank/DDBJ whole genome shotgun (WGS) entry which is preliminary data.</text>
</comment>